<evidence type="ECO:0000313" key="7">
    <source>
        <dbReference type="EMBL" id="CAB4367486.1"/>
    </source>
</evidence>
<dbReference type="SMART" id="SM00382">
    <property type="entry name" value="AAA"/>
    <property type="match status" value="1"/>
</dbReference>
<dbReference type="EMBL" id="CAEZZL010000040">
    <property type="protein sequence ID" value="CAB4761077.1"/>
    <property type="molecule type" value="Genomic_DNA"/>
</dbReference>
<protein>
    <submittedName>
        <fullName evidence="7">Unannotated protein</fullName>
    </submittedName>
</protein>
<dbReference type="GO" id="GO:0005524">
    <property type="term" value="F:ATP binding"/>
    <property type="evidence" value="ECO:0007669"/>
    <property type="project" value="UniProtKB-KW"/>
</dbReference>
<evidence type="ECO:0000313" key="10">
    <source>
        <dbReference type="EMBL" id="CAB5050084.1"/>
    </source>
</evidence>
<dbReference type="Gene3D" id="3.40.50.300">
    <property type="entry name" value="P-loop containing nucleotide triphosphate hydrolases"/>
    <property type="match status" value="1"/>
</dbReference>
<feature type="domain" description="ABC transporter" evidence="6">
    <location>
        <begin position="5"/>
        <end position="211"/>
    </location>
</feature>
<evidence type="ECO:0000313" key="9">
    <source>
        <dbReference type="EMBL" id="CAB4761077.1"/>
    </source>
</evidence>
<name>A0A6J6AF25_9ZZZZ</name>
<dbReference type="PANTHER" id="PTHR42711">
    <property type="entry name" value="ABC TRANSPORTER ATP-BINDING PROTEIN"/>
    <property type="match status" value="1"/>
</dbReference>
<gene>
    <name evidence="8" type="ORF">UFOPK2334_00932</name>
    <name evidence="9" type="ORF">UFOPK2870_00660</name>
    <name evidence="7" type="ORF">UFOPK4179_00269</name>
    <name evidence="10" type="ORF">UFOPK4293_00892</name>
</gene>
<dbReference type="InterPro" id="IPR027417">
    <property type="entry name" value="P-loop_NTPase"/>
</dbReference>
<accession>A0A6J6AF25</accession>
<evidence type="ECO:0000256" key="1">
    <source>
        <dbReference type="ARBA" id="ARBA00005417"/>
    </source>
</evidence>
<dbReference type="InterPro" id="IPR050763">
    <property type="entry name" value="ABC_transporter_ATP-binding"/>
</dbReference>
<dbReference type="GO" id="GO:0022857">
    <property type="term" value="F:transmembrane transporter activity"/>
    <property type="evidence" value="ECO:0007669"/>
    <property type="project" value="InterPro"/>
</dbReference>
<evidence type="ECO:0000256" key="5">
    <source>
        <dbReference type="ARBA" id="ARBA00022840"/>
    </source>
</evidence>
<evidence type="ECO:0000256" key="2">
    <source>
        <dbReference type="ARBA" id="ARBA00022448"/>
    </source>
</evidence>
<dbReference type="EMBL" id="CAETWZ010000014">
    <property type="protein sequence ID" value="CAB4367486.1"/>
    <property type="molecule type" value="Genomic_DNA"/>
</dbReference>
<dbReference type="EMBL" id="CAFBQH010000048">
    <property type="protein sequence ID" value="CAB5050084.1"/>
    <property type="molecule type" value="Genomic_DNA"/>
</dbReference>
<evidence type="ECO:0000313" key="8">
    <source>
        <dbReference type="EMBL" id="CAB4677388.1"/>
    </source>
</evidence>
<keyword evidence="4" id="KW-0201">Cytochrome c-type biogenesis</keyword>
<proteinExistence type="inferred from homology"/>
<sequence>MDTVIELSGVVAVLGQFPALAGIDLAVQRGEIVLLQGPNGAGKTSLLRVCAGLLPIERGTGHVLGIDLATNREAIRSRVGLLGHANGLYLDLTVMQNMQFWASTVGATKSEVDSAMATMRIDGRLARVKASQLSAGQRRRCALASLIVRRAEIWLLDEPHAGLDAAGRDELDALLRSAVSSGATVVLASHERDRALGLATRTVTIDGGGAS</sequence>
<dbReference type="AlphaFoldDB" id="A0A6J6AF25"/>
<evidence type="ECO:0000256" key="4">
    <source>
        <dbReference type="ARBA" id="ARBA00022748"/>
    </source>
</evidence>
<dbReference type="GO" id="GO:0017004">
    <property type="term" value="P:cytochrome complex assembly"/>
    <property type="evidence" value="ECO:0007669"/>
    <property type="project" value="UniProtKB-KW"/>
</dbReference>
<dbReference type="InterPro" id="IPR003439">
    <property type="entry name" value="ABC_transporter-like_ATP-bd"/>
</dbReference>
<keyword evidence="5" id="KW-0067">ATP-binding</keyword>
<evidence type="ECO:0000256" key="3">
    <source>
        <dbReference type="ARBA" id="ARBA00022741"/>
    </source>
</evidence>
<organism evidence="7">
    <name type="scientific">freshwater metagenome</name>
    <dbReference type="NCBI Taxonomy" id="449393"/>
    <lineage>
        <taxon>unclassified sequences</taxon>
        <taxon>metagenomes</taxon>
        <taxon>ecological metagenomes</taxon>
    </lineage>
</organism>
<dbReference type="InterPro" id="IPR005895">
    <property type="entry name" value="ABC_transptr_haem_export_CcmA"/>
</dbReference>
<keyword evidence="3" id="KW-0547">Nucleotide-binding</keyword>
<dbReference type="PROSITE" id="PS50893">
    <property type="entry name" value="ABC_TRANSPORTER_2"/>
    <property type="match status" value="1"/>
</dbReference>
<dbReference type="EMBL" id="CAEZXA010000076">
    <property type="protein sequence ID" value="CAB4677388.1"/>
    <property type="molecule type" value="Genomic_DNA"/>
</dbReference>
<comment type="similarity">
    <text evidence="1">Belongs to the ABC transporter superfamily.</text>
</comment>
<reference evidence="7" key="1">
    <citation type="submission" date="2020-05" db="EMBL/GenBank/DDBJ databases">
        <authorList>
            <person name="Chiriac C."/>
            <person name="Salcher M."/>
            <person name="Ghai R."/>
            <person name="Kavagutti S V."/>
        </authorList>
    </citation>
    <scope>NUCLEOTIDE SEQUENCE</scope>
</reference>
<dbReference type="SUPFAM" id="SSF52540">
    <property type="entry name" value="P-loop containing nucleoside triphosphate hydrolases"/>
    <property type="match status" value="1"/>
</dbReference>
<evidence type="ECO:0000259" key="6">
    <source>
        <dbReference type="PROSITE" id="PS50893"/>
    </source>
</evidence>
<dbReference type="GO" id="GO:0016887">
    <property type="term" value="F:ATP hydrolysis activity"/>
    <property type="evidence" value="ECO:0007669"/>
    <property type="project" value="InterPro"/>
</dbReference>
<dbReference type="PANTHER" id="PTHR42711:SF5">
    <property type="entry name" value="ABC TRANSPORTER ATP-BINDING PROTEIN NATA"/>
    <property type="match status" value="1"/>
</dbReference>
<keyword evidence="2" id="KW-0813">Transport</keyword>
<dbReference type="NCBIfam" id="TIGR01189">
    <property type="entry name" value="ccmA"/>
    <property type="match status" value="1"/>
</dbReference>
<dbReference type="CDD" id="cd03230">
    <property type="entry name" value="ABC_DR_subfamily_A"/>
    <property type="match status" value="1"/>
</dbReference>
<dbReference type="Pfam" id="PF00005">
    <property type="entry name" value="ABC_tran"/>
    <property type="match status" value="1"/>
</dbReference>
<dbReference type="InterPro" id="IPR003593">
    <property type="entry name" value="AAA+_ATPase"/>
</dbReference>